<feature type="transmembrane region" description="Helical" evidence="6">
    <location>
        <begin position="222"/>
        <end position="244"/>
    </location>
</feature>
<dbReference type="InterPro" id="IPR036259">
    <property type="entry name" value="MFS_trans_sf"/>
</dbReference>
<dbReference type="PROSITE" id="PS50850">
    <property type="entry name" value="MFS"/>
    <property type="match status" value="1"/>
</dbReference>
<feature type="transmembrane region" description="Helical" evidence="6">
    <location>
        <begin position="250"/>
        <end position="274"/>
    </location>
</feature>
<evidence type="ECO:0000256" key="6">
    <source>
        <dbReference type="SAM" id="Phobius"/>
    </source>
</evidence>
<feature type="domain" description="Major facilitator superfamily (MFS) profile" evidence="7">
    <location>
        <begin position="18"/>
        <end position="395"/>
    </location>
</feature>
<evidence type="ECO:0000313" key="9">
    <source>
        <dbReference type="Proteomes" id="UP001178888"/>
    </source>
</evidence>
<feature type="transmembrane region" description="Helical" evidence="6">
    <location>
        <begin position="373"/>
        <end position="393"/>
    </location>
</feature>
<dbReference type="Gene3D" id="1.20.1250.20">
    <property type="entry name" value="MFS general substrate transporter like domains"/>
    <property type="match status" value="2"/>
</dbReference>
<evidence type="ECO:0000256" key="5">
    <source>
        <dbReference type="ARBA" id="ARBA00023136"/>
    </source>
</evidence>
<dbReference type="Proteomes" id="UP001178888">
    <property type="component" value="Unassembled WGS sequence"/>
</dbReference>
<dbReference type="AlphaFoldDB" id="A0AA90QZ29"/>
<name>A0AA90QZ29_9BACI</name>
<dbReference type="EMBL" id="JAVGVR010000001">
    <property type="protein sequence ID" value="MDQ6597832.1"/>
    <property type="molecule type" value="Genomic_DNA"/>
</dbReference>
<dbReference type="GO" id="GO:0005886">
    <property type="term" value="C:plasma membrane"/>
    <property type="evidence" value="ECO:0007669"/>
    <property type="project" value="UniProtKB-SubCell"/>
</dbReference>
<dbReference type="RefSeq" id="WP_235824933.1">
    <property type="nucleotide sequence ID" value="NZ_JAVGVR010000001.1"/>
</dbReference>
<evidence type="ECO:0000256" key="1">
    <source>
        <dbReference type="ARBA" id="ARBA00004651"/>
    </source>
</evidence>
<gene>
    <name evidence="8" type="ORF">RCG21_15910</name>
</gene>
<accession>A0AA90QZ29</accession>
<dbReference type="InterPro" id="IPR005829">
    <property type="entry name" value="Sugar_transporter_CS"/>
</dbReference>
<reference evidence="8" key="1">
    <citation type="submission" date="2023-08" db="EMBL/GenBank/DDBJ databases">
        <title>Nitrogen cycling bacteria in agricultural field soils.</title>
        <authorList>
            <person name="Jang J."/>
        </authorList>
    </citation>
    <scope>NUCLEOTIDE SEQUENCE</scope>
    <source>
        <strain evidence="8">PS3-36</strain>
    </source>
</reference>
<dbReference type="GO" id="GO:0022857">
    <property type="term" value="F:transmembrane transporter activity"/>
    <property type="evidence" value="ECO:0007669"/>
    <property type="project" value="InterPro"/>
</dbReference>
<evidence type="ECO:0000256" key="4">
    <source>
        <dbReference type="ARBA" id="ARBA00022989"/>
    </source>
</evidence>
<keyword evidence="2" id="KW-0813">Transport</keyword>
<feature type="transmembrane region" description="Helical" evidence="6">
    <location>
        <begin position="309"/>
        <end position="327"/>
    </location>
</feature>
<keyword evidence="9" id="KW-1185">Reference proteome</keyword>
<feature type="transmembrane region" description="Helical" evidence="6">
    <location>
        <begin position="150"/>
        <end position="170"/>
    </location>
</feature>
<dbReference type="InterPro" id="IPR020846">
    <property type="entry name" value="MFS_dom"/>
</dbReference>
<feature type="transmembrane region" description="Helical" evidence="6">
    <location>
        <begin position="35"/>
        <end position="58"/>
    </location>
</feature>
<keyword evidence="5 6" id="KW-0472">Membrane</keyword>
<evidence type="ECO:0000256" key="2">
    <source>
        <dbReference type="ARBA" id="ARBA00022448"/>
    </source>
</evidence>
<feature type="transmembrane region" description="Helical" evidence="6">
    <location>
        <begin position="12"/>
        <end position="29"/>
    </location>
</feature>
<dbReference type="Pfam" id="PF07690">
    <property type="entry name" value="MFS_1"/>
    <property type="match status" value="1"/>
</dbReference>
<evidence type="ECO:0000313" key="8">
    <source>
        <dbReference type="EMBL" id="MDQ6597832.1"/>
    </source>
</evidence>
<proteinExistence type="predicted"/>
<organism evidence="8 9">
    <name type="scientific">Bacillus salipaludis</name>
    <dbReference type="NCBI Taxonomy" id="2547811"/>
    <lineage>
        <taxon>Bacteria</taxon>
        <taxon>Bacillati</taxon>
        <taxon>Bacillota</taxon>
        <taxon>Bacilli</taxon>
        <taxon>Bacillales</taxon>
        <taxon>Bacillaceae</taxon>
        <taxon>Bacillus</taxon>
    </lineage>
</organism>
<keyword evidence="3 6" id="KW-0812">Transmembrane</keyword>
<feature type="transmembrane region" description="Helical" evidence="6">
    <location>
        <begin position="348"/>
        <end position="367"/>
    </location>
</feature>
<feature type="transmembrane region" description="Helical" evidence="6">
    <location>
        <begin position="286"/>
        <end position="303"/>
    </location>
</feature>
<sequence>MNGSAEPNKKRLFTMNPVILVLGLVSLFTDLSSNMIVPILPLYLTAVLHVQVGAIGVIEGIAESTASILKLFSGWITDRIGKHKLLMLMGYGLSNLTKPLFALSASWSQVLIIRFSDRFGKGIRTSPRDALVADSTTKEERGKAFGFRRAMDALGAAIGPLAAFAILAIYAGNYRLVFWLSVIPGFLAVILIAFFLKEKDRRENVKQASLPKIGFRNLDRRFIWFSLIFTFFTVGNFSDAFLALRAQDVGMLPAFVPLAFFALNMSSSIFSMPIGMLSDRIGRRPVLISGLLIFAAIYFGFGIVKNVPWIWVLFVLYGFYYAFTEGIQKAYIADIVPEGQRGTAMGTFNAMTGLAALPASIMAGYLWQTFGPVAAFSTSSAIAVIAALLMIILRI</sequence>
<keyword evidence="4 6" id="KW-1133">Transmembrane helix</keyword>
<evidence type="ECO:0000256" key="3">
    <source>
        <dbReference type="ARBA" id="ARBA00022692"/>
    </source>
</evidence>
<feature type="transmembrane region" description="Helical" evidence="6">
    <location>
        <begin position="176"/>
        <end position="196"/>
    </location>
</feature>
<dbReference type="PANTHER" id="PTHR23518">
    <property type="entry name" value="C-METHYLTRANSFERASE"/>
    <property type="match status" value="1"/>
</dbReference>
<dbReference type="CDD" id="cd17370">
    <property type="entry name" value="MFS_MJ1317_like"/>
    <property type="match status" value="1"/>
</dbReference>
<comment type="caution">
    <text evidence="8">The sequence shown here is derived from an EMBL/GenBank/DDBJ whole genome shotgun (WGS) entry which is preliminary data.</text>
</comment>
<dbReference type="PANTHER" id="PTHR23518:SF2">
    <property type="entry name" value="MAJOR FACILITATOR SUPERFAMILY TRANSPORTER"/>
    <property type="match status" value="1"/>
</dbReference>
<dbReference type="SUPFAM" id="SSF103473">
    <property type="entry name" value="MFS general substrate transporter"/>
    <property type="match status" value="1"/>
</dbReference>
<dbReference type="InterPro" id="IPR011701">
    <property type="entry name" value="MFS"/>
</dbReference>
<evidence type="ECO:0000259" key="7">
    <source>
        <dbReference type="PROSITE" id="PS50850"/>
    </source>
</evidence>
<comment type="subcellular location">
    <subcellularLocation>
        <location evidence="1">Cell membrane</location>
        <topology evidence="1">Multi-pass membrane protein</topology>
    </subcellularLocation>
</comment>
<dbReference type="PROSITE" id="PS00216">
    <property type="entry name" value="SUGAR_TRANSPORT_1"/>
    <property type="match status" value="1"/>
</dbReference>
<protein>
    <submittedName>
        <fullName evidence="8">MFS transporter</fullName>
    </submittedName>
</protein>